<dbReference type="Proteomes" id="UP000092555">
    <property type="component" value="Unassembled WGS sequence"/>
</dbReference>
<proteinExistence type="predicted"/>
<dbReference type="GeneID" id="30027091"/>
<dbReference type="PANTHER" id="PTHR15615">
    <property type="match status" value="1"/>
</dbReference>
<feature type="region of interest" description="Disordered" evidence="1">
    <location>
        <begin position="607"/>
        <end position="633"/>
    </location>
</feature>
<keyword evidence="3" id="KW-1185">Reference proteome</keyword>
<evidence type="ECO:0008006" key="4">
    <source>
        <dbReference type="Google" id="ProtNLM"/>
    </source>
</evidence>
<feature type="region of interest" description="Disordered" evidence="1">
    <location>
        <begin position="36"/>
        <end position="86"/>
    </location>
</feature>
<dbReference type="InterPro" id="IPR013922">
    <property type="entry name" value="Cyclin_PHO80-like"/>
</dbReference>
<dbReference type="GO" id="GO:0000307">
    <property type="term" value="C:cyclin-dependent protein kinase holoenzyme complex"/>
    <property type="evidence" value="ECO:0007669"/>
    <property type="project" value="TreeGrafter"/>
</dbReference>
<comment type="caution">
    <text evidence="2">The sequence shown here is derived from an EMBL/GenBank/DDBJ whole genome shotgun (WGS) entry which is preliminary data.</text>
</comment>
<dbReference type="GO" id="GO:0016538">
    <property type="term" value="F:cyclin-dependent protein serine/threonine kinase regulator activity"/>
    <property type="evidence" value="ECO:0007669"/>
    <property type="project" value="TreeGrafter"/>
</dbReference>
<feature type="region of interest" description="Disordered" evidence="1">
    <location>
        <begin position="218"/>
        <end position="252"/>
    </location>
</feature>
<protein>
    <recommendedName>
        <fullName evidence="4">Cyclin-domain-containing protein</fullName>
    </recommendedName>
</protein>
<name>A0A1A0HBQ8_9ASCO</name>
<dbReference type="GO" id="GO:0019901">
    <property type="term" value="F:protein kinase binding"/>
    <property type="evidence" value="ECO:0007669"/>
    <property type="project" value="InterPro"/>
</dbReference>
<dbReference type="OrthoDB" id="5304883at2759"/>
<evidence type="ECO:0000313" key="2">
    <source>
        <dbReference type="EMBL" id="OBA21323.1"/>
    </source>
</evidence>
<sequence length="697" mass="75524">MSLELKKSQTTRIINHQITTTRIINHQITTTRIINHQNHKPPESPEPPPADSRLSPPSRPVANRASIPAPFFAPRPKSHQTLHQTPPSNPTIRASFFAPICPNFFAPICAILQHSPTLFLPVPMTSTYTSKDVADIPLKRPQETFVDDPGSLDEVNIDDLVFRLAHDIKGINSLHSFHAVAVLKAVLEDLILLGAHRDARREFRRSQLQQYSLDLQELQEPPGAGPQDCGSFPDGAPGHSLPGPGRPGFSAVDLSLAGEPVISESTRPMSQEDASVQSLVAADAGNDDTGGSGTALFESAGSDSALLENAGSDSALLESAGTGTAGTETALAETALAETAGAEAQAGFISTESLVQTTSLDRVQDPITCHSIQRLRDEVLFHLAPKIRQQALHLLRCFELARPPPISLGQFLGRIQTYLPSISVSVYIHSAYMLYKLCVLLDVVELTQLNAYRLVLGLLRCLTKKLEDVYQKQKSFATVGGVALDELSKIEVSFLYLSNFKIIVSEHMLNQFLTVEFPALREYSRDRVALLVRSQNPSSASAGKAARCFCTIHETRDQAELKSPRPAAGVHGQGPLCSVSAPGKQAWVLPTALLAAWVSALQSLHPKEPPTDSNLSVEGAAQGKNHSWGGCENRRRDVSVRHASFSGKHIQAGYGNTQKQATLIVNIQNPGLETGQSIREIFMLAGEKGSWKKAMKA</sequence>
<accession>A0A1A0HBQ8</accession>
<dbReference type="RefSeq" id="XP_018711833.1">
    <property type="nucleotide sequence ID" value="XM_018854115.1"/>
</dbReference>
<dbReference type="STRING" id="869754.A0A1A0HBQ8"/>
<gene>
    <name evidence="2" type="ORF">METBIDRAFT_11857</name>
</gene>
<evidence type="ECO:0000313" key="3">
    <source>
        <dbReference type="Proteomes" id="UP000092555"/>
    </source>
</evidence>
<evidence type="ECO:0000256" key="1">
    <source>
        <dbReference type="SAM" id="MobiDB-lite"/>
    </source>
</evidence>
<dbReference type="PANTHER" id="PTHR15615:SF122">
    <property type="entry name" value="CYCLIN"/>
    <property type="match status" value="1"/>
</dbReference>
<reference evidence="2 3" key="1">
    <citation type="submission" date="2016-05" db="EMBL/GenBank/DDBJ databases">
        <title>Comparative genomics of biotechnologically important yeasts.</title>
        <authorList>
            <consortium name="DOE Joint Genome Institute"/>
            <person name="Riley R."/>
            <person name="Haridas S."/>
            <person name="Wolfe K.H."/>
            <person name="Lopes M.R."/>
            <person name="Hittinger C.T."/>
            <person name="Goker M."/>
            <person name="Salamov A."/>
            <person name="Wisecaver J."/>
            <person name="Long T.M."/>
            <person name="Aerts A.L."/>
            <person name="Barry K."/>
            <person name="Choi C."/>
            <person name="Clum A."/>
            <person name="Coughlan A.Y."/>
            <person name="Deshpande S."/>
            <person name="Douglass A.P."/>
            <person name="Hanson S.J."/>
            <person name="Klenk H.-P."/>
            <person name="LaButti K."/>
            <person name="Lapidus A."/>
            <person name="Lindquist E."/>
            <person name="Lipzen A."/>
            <person name="Meier-kolthoff J.P."/>
            <person name="Ohm R.A."/>
            <person name="Otillar R.P."/>
            <person name="Pangilinan J."/>
            <person name="Peng Y."/>
            <person name="Rokas A."/>
            <person name="Rosa C.A."/>
            <person name="Scheuner C."/>
            <person name="Sibirny A.A."/>
            <person name="Slot J.C."/>
            <person name="Stielow J.B."/>
            <person name="Sun H."/>
            <person name="Kurtzman C.P."/>
            <person name="Blackwell M."/>
            <person name="Grigoriev I.V."/>
            <person name="Jeffries T.W."/>
        </authorList>
    </citation>
    <scope>NUCLEOTIDE SEQUENCE [LARGE SCALE GENOMIC DNA]</scope>
    <source>
        <strain evidence="2 3">NRRL YB-4993</strain>
    </source>
</reference>
<dbReference type="CDD" id="cd20558">
    <property type="entry name" value="CYCLIN_ScPCL7-like"/>
    <property type="match status" value="1"/>
</dbReference>
<dbReference type="Gene3D" id="1.10.472.10">
    <property type="entry name" value="Cyclin-like"/>
    <property type="match status" value="1"/>
</dbReference>
<dbReference type="Pfam" id="PF08613">
    <property type="entry name" value="Cyclin"/>
    <property type="match status" value="1"/>
</dbReference>
<dbReference type="EMBL" id="LXTC01000003">
    <property type="protein sequence ID" value="OBA21323.1"/>
    <property type="molecule type" value="Genomic_DNA"/>
</dbReference>
<dbReference type="GO" id="GO:0005634">
    <property type="term" value="C:nucleus"/>
    <property type="evidence" value="ECO:0007669"/>
    <property type="project" value="TreeGrafter"/>
</dbReference>
<organism evidence="2 3">
    <name type="scientific">Metschnikowia bicuspidata var. bicuspidata NRRL YB-4993</name>
    <dbReference type="NCBI Taxonomy" id="869754"/>
    <lineage>
        <taxon>Eukaryota</taxon>
        <taxon>Fungi</taxon>
        <taxon>Dikarya</taxon>
        <taxon>Ascomycota</taxon>
        <taxon>Saccharomycotina</taxon>
        <taxon>Pichiomycetes</taxon>
        <taxon>Metschnikowiaceae</taxon>
        <taxon>Metschnikowia</taxon>
    </lineage>
</organism>
<dbReference type="AlphaFoldDB" id="A0A1A0HBQ8"/>